<dbReference type="PANTHER" id="PTHR40078:SF1">
    <property type="entry name" value="INTEGRAL MEMBRANE PROTEIN"/>
    <property type="match status" value="1"/>
</dbReference>
<dbReference type="PANTHER" id="PTHR40078">
    <property type="entry name" value="INTEGRAL MEMBRANE PROTEIN-RELATED"/>
    <property type="match status" value="1"/>
</dbReference>
<comment type="caution">
    <text evidence="2">The sequence shown here is derived from an EMBL/GenBank/DDBJ whole genome shotgun (WGS) entry which is preliminary data.</text>
</comment>
<proteinExistence type="predicted"/>
<gene>
    <name evidence="2" type="ORF">HNQ80_004707</name>
</gene>
<dbReference type="EMBL" id="JACHEN010000041">
    <property type="protein sequence ID" value="MBB6218533.1"/>
    <property type="molecule type" value="Genomic_DNA"/>
</dbReference>
<evidence type="ECO:0000313" key="3">
    <source>
        <dbReference type="Proteomes" id="UP000579281"/>
    </source>
</evidence>
<sequence length="224" mass="24611">MKAVLFRILRLFTGLFLYAIGIVMTINANLGLAPWDVFHQGLSNTIGITMGQASIGVGLLLIIIDSFLGERLGWGTISNMIFIGLFMDVLMLNHLIPIFQHMLPSLLMMLLGMFIIGIASIFYIGAGLGSGPRDGLMVALTKRTGKSVRFIRNAIEICVLAIGYVLGGFIGIGTLITALAIGYMVQFAFKLFKFDVGQVQHRFIDDDIRWLGGLLKKEKRPTVD</sequence>
<feature type="transmembrane region" description="Helical" evidence="1">
    <location>
        <begin position="80"/>
        <end position="100"/>
    </location>
</feature>
<dbReference type="Pfam" id="PF19700">
    <property type="entry name" value="DUF6198"/>
    <property type="match status" value="1"/>
</dbReference>
<dbReference type="Proteomes" id="UP000579281">
    <property type="component" value="Unassembled WGS sequence"/>
</dbReference>
<reference evidence="2 3" key="1">
    <citation type="submission" date="2020-08" db="EMBL/GenBank/DDBJ databases">
        <title>Genomic Encyclopedia of Type Strains, Phase IV (KMG-IV): sequencing the most valuable type-strain genomes for metagenomic binning, comparative biology and taxonomic classification.</title>
        <authorList>
            <person name="Goeker M."/>
        </authorList>
    </citation>
    <scope>NUCLEOTIDE SEQUENCE [LARGE SCALE GENOMIC DNA]</scope>
    <source>
        <strain evidence="2 3">DSM 103526</strain>
    </source>
</reference>
<protein>
    <submittedName>
        <fullName evidence="2">Putative membrane protein YczE</fullName>
    </submittedName>
</protein>
<name>A0A841KYX4_9FIRM</name>
<organism evidence="2 3">
    <name type="scientific">Anaerosolibacter carboniphilus</name>
    <dbReference type="NCBI Taxonomy" id="1417629"/>
    <lineage>
        <taxon>Bacteria</taxon>
        <taxon>Bacillati</taxon>
        <taxon>Bacillota</taxon>
        <taxon>Clostridia</taxon>
        <taxon>Peptostreptococcales</taxon>
        <taxon>Thermotaleaceae</taxon>
        <taxon>Anaerosolibacter</taxon>
    </lineage>
</organism>
<keyword evidence="3" id="KW-1185">Reference proteome</keyword>
<feature type="transmembrane region" description="Helical" evidence="1">
    <location>
        <begin position="106"/>
        <end position="129"/>
    </location>
</feature>
<keyword evidence="1" id="KW-1133">Transmembrane helix</keyword>
<feature type="transmembrane region" description="Helical" evidence="1">
    <location>
        <begin position="12"/>
        <end position="33"/>
    </location>
</feature>
<keyword evidence="1" id="KW-0812">Transmembrane</keyword>
<accession>A0A841KYX4</accession>
<dbReference type="RefSeq" id="WP_184313089.1">
    <property type="nucleotide sequence ID" value="NZ_JACHEN010000041.1"/>
</dbReference>
<feature type="transmembrane region" description="Helical" evidence="1">
    <location>
        <begin position="45"/>
        <end position="68"/>
    </location>
</feature>
<keyword evidence="1" id="KW-0472">Membrane</keyword>
<evidence type="ECO:0000313" key="2">
    <source>
        <dbReference type="EMBL" id="MBB6218533.1"/>
    </source>
</evidence>
<evidence type="ECO:0000256" key="1">
    <source>
        <dbReference type="SAM" id="Phobius"/>
    </source>
</evidence>
<dbReference type="AlphaFoldDB" id="A0A841KYX4"/>
<dbReference type="InterPro" id="IPR038750">
    <property type="entry name" value="YczE/YyaS-like"/>
</dbReference>